<keyword evidence="2" id="KW-1185">Reference proteome</keyword>
<dbReference type="AlphaFoldDB" id="A0A1S6IMA7"/>
<dbReference type="Pfam" id="PF13707">
    <property type="entry name" value="RloB"/>
    <property type="match status" value="1"/>
</dbReference>
<dbReference type="EMBL" id="CP019728">
    <property type="protein sequence ID" value="AQS52680.1"/>
    <property type="molecule type" value="Genomic_DNA"/>
</dbReference>
<gene>
    <name evidence="1" type="ORF">BW727_100272</name>
</gene>
<protein>
    <recommendedName>
        <fullName evidence="3">RloB domain-containing protein</fullName>
    </recommendedName>
</protein>
<reference evidence="1 2" key="1">
    <citation type="journal article" date="2014" name="Int. J. Syst. Evol. Microbiol.">
        <title>Jeotgalibaca dankookensis gen. nov., sp. nov., a member of the family Carnobacteriaceae, isolated from seujeot (Korean traditional food).</title>
        <authorList>
            <person name="Lee D.G."/>
            <person name="Trujillo M.E."/>
            <person name="Kang H."/>
            <person name="Ahn T.Y."/>
        </authorList>
    </citation>
    <scope>NUCLEOTIDE SEQUENCE [LARGE SCALE GENOMIC DNA]</scope>
    <source>
        <strain evidence="1 2">EX-07</strain>
    </source>
</reference>
<proteinExistence type="predicted"/>
<evidence type="ECO:0008006" key="3">
    <source>
        <dbReference type="Google" id="ProtNLM"/>
    </source>
</evidence>
<dbReference type="KEGG" id="jda:BW727_100272"/>
<evidence type="ECO:0000313" key="1">
    <source>
        <dbReference type="EMBL" id="AQS52680.1"/>
    </source>
</evidence>
<dbReference type="OrthoDB" id="9796523at2"/>
<dbReference type="Proteomes" id="UP000188993">
    <property type="component" value="Chromosome"/>
</dbReference>
<organism evidence="1 2">
    <name type="scientific">Jeotgalibaca dankookensis</name>
    <dbReference type="NCBI Taxonomy" id="708126"/>
    <lineage>
        <taxon>Bacteria</taxon>
        <taxon>Bacillati</taxon>
        <taxon>Bacillota</taxon>
        <taxon>Bacilli</taxon>
        <taxon>Lactobacillales</taxon>
        <taxon>Carnobacteriaceae</taxon>
        <taxon>Jeotgalibaca</taxon>
    </lineage>
</organism>
<accession>A0A1S6IMA7</accession>
<evidence type="ECO:0000313" key="2">
    <source>
        <dbReference type="Proteomes" id="UP000188993"/>
    </source>
</evidence>
<dbReference type="STRING" id="708126.BW727_100272"/>
<dbReference type="InterPro" id="IPR025591">
    <property type="entry name" value="RloB"/>
</dbReference>
<sequence>MAKPKPRRTKRKYKREVATRQPEKTFLIVCEGTRTEPNYFRSFPVLSARIEVRGAGRGTLSLVHYAENLLEDRQDEFDEIWIVFDKDSFSAVSFNNAIAYLESRHDEGYRAAYSNEAFELWYLLHYELFTQPLSRYQFGPMLSKRMHKQYRKNMPNMYGILLNKQARAIENAKILYSRHSNSPAKDNPSTTVFKLVEELNKHVR</sequence>
<name>A0A1S6IMA7_9LACT</name>
<dbReference type="RefSeq" id="WP_062468120.1">
    <property type="nucleotide sequence ID" value="NZ_BBYN01000005.1"/>
</dbReference>